<dbReference type="InterPro" id="IPR006448">
    <property type="entry name" value="Phage_term_ssu_P27"/>
</dbReference>
<organism evidence="2 3">
    <name type="scientific">Sphingobium wenxiniae (strain DSM 21828 / CGMCC 1.7748 / JZ-1)</name>
    <dbReference type="NCBI Taxonomy" id="595605"/>
    <lineage>
        <taxon>Bacteria</taxon>
        <taxon>Pseudomonadati</taxon>
        <taxon>Pseudomonadota</taxon>
        <taxon>Alphaproteobacteria</taxon>
        <taxon>Sphingomonadales</taxon>
        <taxon>Sphingomonadaceae</taxon>
        <taxon>Sphingobium</taxon>
    </lineage>
</organism>
<evidence type="ECO:0000313" key="2">
    <source>
        <dbReference type="EMBL" id="TWH96739.1"/>
    </source>
</evidence>
<evidence type="ECO:0000313" key="3">
    <source>
        <dbReference type="Proteomes" id="UP000316624"/>
    </source>
</evidence>
<keyword evidence="3" id="KW-1185">Reference proteome</keyword>
<dbReference type="Proteomes" id="UP000316624">
    <property type="component" value="Unassembled WGS sequence"/>
</dbReference>
<reference evidence="2 3" key="1">
    <citation type="journal article" date="2015" name="Stand. Genomic Sci.">
        <title>Genomic Encyclopedia of Bacterial and Archaeal Type Strains, Phase III: the genomes of soil and plant-associated and newly described type strains.</title>
        <authorList>
            <person name="Whitman W.B."/>
            <person name="Woyke T."/>
            <person name="Klenk H.P."/>
            <person name="Zhou Y."/>
            <person name="Lilburn T.G."/>
            <person name="Beck B.J."/>
            <person name="De Vos P."/>
            <person name="Vandamme P."/>
            <person name="Eisen J.A."/>
            <person name="Garrity G."/>
            <person name="Hugenholtz P."/>
            <person name="Kyrpides N.C."/>
        </authorList>
    </citation>
    <scope>NUCLEOTIDE SEQUENCE [LARGE SCALE GENOMIC DNA]</scope>
    <source>
        <strain evidence="2 3">CGMCC 1.7748</strain>
    </source>
</reference>
<evidence type="ECO:0000256" key="1">
    <source>
        <dbReference type="SAM" id="MobiDB-lite"/>
    </source>
</evidence>
<dbReference type="RefSeq" id="WP_145071974.1">
    <property type="nucleotide sequence ID" value="NZ_JACIIY010000026.1"/>
</dbReference>
<gene>
    <name evidence="2" type="ORF">IQ35_00670</name>
</gene>
<feature type="region of interest" description="Disordered" evidence="1">
    <location>
        <begin position="1"/>
        <end position="40"/>
    </location>
</feature>
<accession>A0A562KMV0</accession>
<dbReference type="EMBL" id="VLKK01000002">
    <property type="protein sequence ID" value="TWH96739.1"/>
    <property type="molecule type" value="Genomic_DNA"/>
</dbReference>
<comment type="caution">
    <text evidence="2">The sequence shown here is derived from an EMBL/GenBank/DDBJ whole genome shotgun (WGS) entry which is preliminary data.</text>
</comment>
<dbReference type="AlphaFoldDB" id="A0A562KMV0"/>
<sequence>MKPGTKPKPTSLKLIEGNRGKRAMNQKEPKTTPALPSAPPHLTADALEEWNRVAVWLHRIGLLSEVDRAALAAYAQAYGRWVQAERAIAKMAEKDQLTGGLMIKTSNGNAIQNPLVGTANKAAADMMRYAAEFGMTPSARTRIAAETPAESEDPADRFFG</sequence>
<proteinExistence type="predicted"/>
<protein>
    <submittedName>
        <fullName evidence="2">P27 family predicted phage terminase small subunit</fullName>
    </submittedName>
</protein>
<name>A0A562KMV0_SPHWJ</name>
<dbReference type="Pfam" id="PF05119">
    <property type="entry name" value="Terminase_4"/>
    <property type="match status" value="1"/>
</dbReference>
<dbReference type="NCBIfam" id="TIGR01558">
    <property type="entry name" value="sm_term_P27"/>
    <property type="match status" value="1"/>
</dbReference>